<dbReference type="InterPro" id="IPR051159">
    <property type="entry name" value="Hexapeptide_acetyltransf"/>
</dbReference>
<dbReference type="Proteomes" id="UP001261871">
    <property type="component" value="Unassembled WGS sequence"/>
</dbReference>
<evidence type="ECO:0000256" key="1">
    <source>
        <dbReference type="ARBA" id="ARBA00007274"/>
    </source>
</evidence>
<dbReference type="EMBL" id="JAVDTX010000006">
    <property type="protein sequence ID" value="MDR6846141.1"/>
    <property type="molecule type" value="Genomic_DNA"/>
</dbReference>
<dbReference type="Gene3D" id="2.160.10.10">
    <property type="entry name" value="Hexapeptide repeat proteins"/>
    <property type="match status" value="1"/>
</dbReference>
<comment type="caution">
    <text evidence="3">The sequence shown here is derived from an EMBL/GenBank/DDBJ whole genome shotgun (WGS) entry which is preliminary data.</text>
</comment>
<dbReference type="SUPFAM" id="SSF51161">
    <property type="entry name" value="Trimeric LpxA-like enzymes"/>
    <property type="match status" value="1"/>
</dbReference>
<dbReference type="InterPro" id="IPR001451">
    <property type="entry name" value="Hexapep"/>
</dbReference>
<evidence type="ECO:0000313" key="4">
    <source>
        <dbReference type="Proteomes" id="UP001261871"/>
    </source>
</evidence>
<sequence length="194" mass="21414">MSRFKHLIYLIKNKIITRYIITFYSISTDKGVLFKGIPHLIKNKKAHIRIGKNTIINSSNFGYHINMHSSCKLYADLPLSTITIGSNCRIHGTCIHASNQIHIGNNCLIAANTQIFDSNGHLLSFDNPTYRIHTKDQGNTIHIEDNVWIGANCIILGGTRIGNGAIITAGSVVKGNIPSKSIYGGNPAQLIKQY</sequence>
<reference evidence="3 4" key="1">
    <citation type="submission" date="2023-07" db="EMBL/GenBank/DDBJ databases">
        <title>Sorghum-associated microbial communities from plants grown in Nebraska, USA.</title>
        <authorList>
            <person name="Schachtman D."/>
        </authorList>
    </citation>
    <scope>NUCLEOTIDE SEQUENCE [LARGE SCALE GENOMIC DNA]</scope>
    <source>
        <strain evidence="3 4">BE124</strain>
    </source>
</reference>
<keyword evidence="4" id="KW-1185">Reference proteome</keyword>
<dbReference type="PANTHER" id="PTHR23416:SF23">
    <property type="entry name" value="ACETYLTRANSFERASE C18B11.09C-RELATED"/>
    <property type="match status" value="1"/>
</dbReference>
<protein>
    <submittedName>
        <fullName evidence="3">Acetyltransferase-like isoleucine patch superfamily enzyme</fullName>
    </submittedName>
</protein>
<evidence type="ECO:0000256" key="2">
    <source>
        <dbReference type="ARBA" id="ARBA00022679"/>
    </source>
</evidence>
<organism evidence="3 4">
    <name type="scientific">Flavobacterium granuli</name>
    <dbReference type="NCBI Taxonomy" id="280093"/>
    <lineage>
        <taxon>Bacteria</taxon>
        <taxon>Pseudomonadati</taxon>
        <taxon>Bacteroidota</taxon>
        <taxon>Flavobacteriia</taxon>
        <taxon>Flavobacteriales</taxon>
        <taxon>Flavobacteriaceae</taxon>
        <taxon>Flavobacterium</taxon>
    </lineage>
</organism>
<evidence type="ECO:0000313" key="3">
    <source>
        <dbReference type="EMBL" id="MDR6846141.1"/>
    </source>
</evidence>
<dbReference type="Pfam" id="PF14602">
    <property type="entry name" value="Hexapep_2"/>
    <property type="match status" value="1"/>
</dbReference>
<keyword evidence="2" id="KW-0808">Transferase</keyword>
<dbReference type="Pfam" id="PF00132">
    <property type="entry name" value="Hexapep"/>
    <property type="match status" value="1"/>
</dbReference>
<comment type="similarity">
    <text evidence="1">Belongs to the transferase hexapeptide repeat family.</text>
</comment>
<gene>
    <name evidence="3" type="ORF">J2W95_002852</name>
</gene>
<dbReference type="PANTHER" id="PTHR23416">
    <property type="entry name" value="SIALIC ACID SYNTHASE-RELATED"/>
    <property type="match status" value="1"/>
</dbReference>
<proteinExistence type="inferred from homology"/>
<dbReference type="CDD" id="cd04647">
    <property type="entry name" value="LbH_MAT_like"/>
    <property type="match status" value="1"/>
</dbReference>
<dbReference type="InterPro" id="IPR011004">
    <property type="entry name" value="Trimer_LpxA-like_sf"/>
</dbReference>
<name>A0ABU1S510_9FLAO</name>
<accession>A0ABU1S510</accession>
<dbReference type="RefSeq" id="WP_310008094.1">
    <property type="nucleotide sequence ID" value="NZ_JAVDTX010000006.1"/>
</dbReference>